<sequence length="229" mass="24967">MSTFTKTGRNIICIGRNYVAHVHELNNKVPKEPFYFLKPTSSYLEPGQGPIEVPQGINAHYEVELGVVIGKGGRDISESEAMDHVAGYTLGIDVTGRNWQEELKKKGLPWAPAKGFDTWAAVGPFIEKSQLPSIDQVGLWLKVNGETKQDGKCSDMIFNVPKLIAHVSSIMTLSEGDLIMSGTPSGVGPMVPGDKVQVGLTYGDDKKEVCTLDWAVEARKGGYVYQAKL</sequence>
<name>A0ACC2X3Q5_9TREE</name>
<gene>
    <name evidence="1" type="ORF">QFC20_000255</name>
</gene>
<evidence type="ECO:0000313" key="1">
    <source>
        <dbReference type="EMBL" id="KAJ9117974.1"/>
    </source>
</evidence>
<accession>A0ACC2X3Q5</accession>
<dbReference type="EMBL" id="JASBWS010000001">
    <property type="protein sequence ID" value="KAJ9117974.1"/>
    <property type="molecule type" value="Genomic_DNA"/>
</dbReference>
<evidence type="ECO:0000313" key="2">
    <source>
        <dbReference type="Proteomes" id="UP001230649"/>
    </source>
</evidence>
<protein>
    <submittedName>
        <fullName evidence="1">Uncharacterized protein</fullName>
    </submittedName>
</protein>
<dbReference type="Proteomes" id="UP001230649">
    <property type="component" value="Unassembled WGS sequence"/>
</dbReference>
<organism evidence="1 2">
    <name type="scientific">Naganishia adeliensis</name>
    <dbReference type="NCBI Taxonomy" id="92952"/>
    <lineage>
        <taxon>Eukaryota</taxon>
        <taxon>Fungi</taxon>
        <taxon>Dikarya</taxon>
        <taxon>Basidiomycota</taxon>
        <taxon>Agaricomycotina</taxon>
        <taxon>Tremellomycetes</taxon>
        <taxon>Filobasidiales</taxon>
        <taxon>Filobasidiaceae</taxon>
        <taxon>Naganishia</taxon>
    </lineage>
</organism>
<proteinExistence type="predicted"/>
<keyword evidence="2" id="KW-1185">Reference proteome</keyword>
<reference evidence="1" key="1">
    <citation type="submission" date="2023-04" db="EMBL/GenBank/DDBJ databases">
        <title>Draft Genome sequencing of Naganishia species isolated from polar environments using Oxford Nanopore Technology.</title>
        <authorList>
            <person name="Leo P."/>
            <person name="Venkateswaran K."/>
        </authorList>
    </citation>
    <scope>NUCLEOTIDE SEQUENCE</scope>
    <source>
        <strain evidence="1">MNA-CCFEE 5262</strain>
    </source>
</reference>
<comment type="caution">
    <text evidence="1">The sequence shown here is derived from an EMBL/GenBank/DDBJ whole genome shotgun (WGS) entry which is preliminary data.</text>
</comment>